<name>A0A9W6LW58_9MICO</name>
<organism evidence="7 8">
    <name type="scientific">Microbacterium barkeri</name>
    <dbReference type="NCBI Taxonomy" id="33917"/>
    <lineage>
        <taxon>Bacteria</taxon>
        <taxon>Bacillati</taxon>
        <taxon>Actinomycetota</taxon>
        <taxon>Actinomycetes</taxon>
        <taxon>Micrococcales</taxon>
        <taxon>Microbacteriaceae</taxon>
        <taxon>Microbacterium</taxon>
    </lineage>
</organism>
<reference evidence="7" key="1">
    <citation type="journal article" date="2014" name="Int. J. Syst. Evol. Microbiol.">
        <title>Complete genome sequence of Corynebacterium casei LMG S-19264T (=DSM 44701T), isolated from a smear-ripened cheese.</title>
        <authorList>
            <consortium name="US DOE Joint Genome Institute (JGI-PGF)"/>
            <person name="Walter F."/>
            <person name="Albersmeier A."/>
            <person name="Kalinowski J."/>
            <person name="Ruckert C."/>
        </authorList>
    </citation>
    <scope>NUCLEOTIDE SEQUENCE</scope>
    <source>
        <strain evidence="7">VKM Ac-1020</strain>
    </source>
</reference>
<dbReference type="EMBL" id="BSEJ01000004">
    <property type="protein sequence ID" value="GLJ61032.1"/>
    <property type="molecule type" value="Genomic_DNA"/>
</dbReference>
<keyword evidence="4 5" id="KW-0472">Membrane</keyword>
<evidence type="ECO:0000256" key="1">
    <source>
        <dbReference type="ARBA" id="ARBA00004141"/>
    </source>
</evidence>
<evidence type="ECO:0000256" key="6">
    <source>
        <dbReference type="SAM" id="SignalP"/>
    </source>
</evidence>
<keyword evidence="8" id="KW-1185">Reference proteome</keyword>
<keyword evidence="3 5" id="KW-1133">Transmembrane helix</keyword>
<comment type="caution">
    <text evidence="7">The sequence shown here is derived from an EMBL/GenBank/DDBJ whole genome shotgun (WGS) entry which is preliminary data.</text>
</comment>
<keyword evidence="6" id="KW-0732">Signal</keyword>
<dbReference type="InterPro" id="IPR032808">
    <property type="entry name" value="DoxX"/>
</dbReference>
<comment type="subcellular location">
    <subcellularLocation>
        <location evidence="1">Membrane</location>
        <topology evidence="1">Multi-pass membrane protein</topology>
    </subcellularLocation>
</comment>
<evidence type="ECO:0000313" key="7">
    <source>
        <dbReference type="EMBL" id="GLJ61032.1"/>
    </source>
</evidence>
<dbReference type="Pfam" id="PF13564">
    <property type="entry name" value="DoxX_2"/>
    <property type="match status" value="1"/>
</dbReference>
<feature type="signal peptide" evidence="6">
    <location>
        <begin position="1"/>
        <end position="17"/>
    </location>
</feature>
<feature type="transmembrane region" description="Helical" evidence="5">
    <location>
        <begin position="96"/>
        <end position="114"/>
    </location>
</feature>
<evidence type="ECO:0000256" key="4">
    <source>
        <dbReference type="ARBA" id="ARBA00023136"/>
    </source>
</evidence>
<evidence type="ECO:0000256" key="5">
    <source>
        <dbReference type="SAM" id="Phobius"/>
    </source>
</evidence>
<dbReference type="RefSeq" id="WP_271172742.1">
    <property type="nucleotide sequence ID" value="NZ_BSEJ01000004.1"/>
</dbReference>
<protein>
    <submittedName>
        <fullName evidence="7">Membrane protein</fullName>
    </submittedName>
</protein>
<gene>
    <name evidence="7" type="ORF">GCM10017576_11610</name>
</gene>
<keyword evidence="2 5" id="KW-0812">Transmembrane</keyword>
<sequence>MLVATFIVLCVTAAANAAIAIADVLRAEFVLANSAEVGVPQRWLPALAALKAAGAAGILLWFTHVPVIPVLAGVGLVFFYLAAIAVHVRTGVLHNLAFPGAYLALAVASLWLILAA</sequence>
<reference evidence="7" key="2">
    <citation type="submission" date="2023-01" db="EMBL/GenBank/DDBJ databases">
        <authorList>
            <person name="Sun Q."/>
            <person name="Evtushenko L."/>
        </authorList>
    </citation>
    <scope>NUCLEOTIDE SEQUENCE</scope>
    <source>
        <strain evidence="7">VKM Ac-1020</strain>
    </source>
</reference>
<evidence type="ECO:0000256" key="3">
    <source>
        <dbReference type="ARBA" id="ARBA00022989"/>
    </source>
</evidence>
<accession>A0A9W6LW58</accession>
<dbReference type="GO" id="GO:0016020">
    <property type="term" value="C:membrane"/>
    <property type="evidence" value="ECO:0007669"/>
    <property type="project" value="UniProtKB-SubCell"/>
</dbReference>
<proteinExistence type="predicted"/>
<dbReference type="AlphaFoldDB" id="A0A9W6LW58"/>
<dbReference type="Proteomes" id="UP001142462">
    <property type="component" value="Unassembled WGS sequence"/>
</dbReference>
<feature type="chain" id="PRO_5040860304" evidence="6">
    <location>
        <begin position="18"/>
        <end position="116"/>
    </location>
</feature>
<evidence type="ECO:0000256" key="2">
    <source>
        <dbReference type="ARBA" id="ARBA00022692"/>
    </source>
</evidence>
<evidence type="ECO:0000313" key="8">
    <source>
        <dbReference type="Proteomes" id="UP001142462"/>
    </source>
</evidence>